<dbReference type="InterPro" id="IPR008258">
    <property type="entry name" value="Transglycosylase_SLT_dom_1"/>
</dbReference>
<dbReference type="SUPFAM" id="SSF53955">
    <property type="entry name" value="Lysozyme-like"/>
    <property type="match status" value="1"/>
</dbReference>
<dbReference type="GO" id="GO:0008933">
    <property type="term" value="F:peptidoglycan lytic transglycosylase activity"/>
    <property type="evidence" value="ECO:0007669"/>
    <property type="project" value="InterPro"/>
</dbReference>
<evidence type="ECO:0000256" key="3">
    <source>
        <dbReference type="ARBA" id="ARBA00012587"/>
    </source>
</evidence>
<dbReference type="InterPro" id="IPR012289">
    <property type="entry name" value="Lytic_TGlycosylase_superhlx_L"/>
</dbReference>
<keyword evidence="9" id="KW-0378">Hydrolase</keyword>
<sequence>MKGARHAVGQCDKEEMQVEKWHYWMAGVCLMSVTGSAFADSLNEQRERYQQIKQAWDNKQMDTVQQMLPGLQDYPLYPYLEYRLLSQNLDNETSLAVSNFIRRYPTLPPVRTLSSRFVNELARRQDWSGLLAFSPTEPEPVAAHCNWYYAKWATGQQQVAYDAAKTIWLRGTALPAECDKLFSVWQATGDLSPITTLARMRLAMEKGNDSLVIALAKTLPADYQTMAAALTTLQNDPQTVGTFATSVGPTDFTRQATSIAFTRLARQDVVNAQALIPLLVKAQKMSDSDAQGLKDAVAWRLMDNDVTPEQARWRDNVIMSSESTSLLERRVRMALGNNDRRGMNTWIARLPVEAKEKDEWQYWQADLLIERGRKEEANEILRKLMQSRGFYPMVAAQRLGVDYPLQINEAPRPDGSVGQGAEIARVRELMYWEMDNLARSEWVRLIASKTPSQQQMLARYALERGWWDLSVQATISGKLWNNLRERFPLAYQDQFARATAGKRVPQSYAMAIARQESAWNPKARSPVGASGLMQVMPATATHTVKMFNIPGYVNSGQLLEPQTGIQIGTQYLDYVYQQFDENRIFSSAAYNAGPSRVRSWLGKSAGRLDAVAFIETIPFSETRGYVKNVLAYDAYYRYLMGQPDKLIADHEWNRRY</sequence>
<dbReference type="PANTHER" id="PTHR37423">
    <property type="entry name" value="SOLUBLE LYTIC MUREIN TRANSGLYCOSYLASE-RELATED"/>
    <property type="match status" value="1"/>
</dbReference>
<dbReference type="Gene3D" id="1.25.20.10">
    <property type="entry name" value="Bacterial muramidases"/>
    <property type="match status" value="1"/>
</dbReference>
<keyword evidence="5" id="KW-0456">Lyase</keyword>
<evidence type="ECO:0000256" key="5">
    <source>
        <dbReference type="ARBA" id="ARBA00023239"/>
    </source>
</evidence>
<dbReference type="EMBL" id="LN907827">
    <property type="protein sequence ID" value="CUU22894.1"/>
    <property type="molecule type" value="Genomic_DNA"/>
</dbReference>
<evidence type="ECO:0000259" key="7">
    <source>
        <dbReference type="Pfam" id="PF01464"/>
    </source>
</evidence>
<evidence type="ECO:0000259" key="8">
    <source>
        <dbReference type="Pfam" id="PF14718"/>
    </source>
</evidence>
<dbReference type="GO" id="GO:0004553">
    <property type="term" value="F:hydrolase activity, hydrolyzing O-glycosyl compounds"/>
    <property type="evidence" value="ECO:0007669"/>
    <property type="project" value="InterPro"/>
</dbReference>
<evidence type="ECO:0000256" key="1">
    <source>
        <dbReference type="ARBA" id="ARBA00001420"/>
    </source>
</evidence>
<dbReference type="Gene3D" id="1.10.530.10">
    <property type="match status" value="1"/>
</dbReference>
<dbReference type="Pfam" id="PF01464">
    <property type="entry name" value="SLT"/>
    <property type="match status" value="1"/>
</dbReference>
<dbReference type="NCBIfam" id="NF008631">
    <property type="entry name" value="PRK11619.1"/>
    <property type="match status" value="1"/>
</dbReference>
<dbReference type="STRING" id="1619313.EM595_0658"/>
<dbReference type="InterPro" id="IPR000189">
    <property type="entry name" value="Transglyc_AS"/>
</dbReference>
<dbReference type="CDD" id="cd13401">
    <property type="entry name" value="Slt70-like"/>
    <property type="match status" value="1"/>
</dbReference>
<proteinExistence type="inferred from homology"/>
<dbReference type="SUPFAM" id="SSF48435">
    <property type="entry name" value="Bacterial muramidases"/>
    <property type="match status" value="1"/>
</dbReference>
<dbReference type="Pfam" id="PF14718">
    <property type="entry name" value="SLT_L"/>
    <property type="match status" value="1"/>
</dbReference>
<gene>
    <name evidence="9" type="primary">slt</name>
    <name evidence="9" type="ORF">EM595_0658</name>
</gene>
<comment type="catalytic activity">
    <reaction evidence="1">
        <text>Exolytic cleavage of the (1-&gt;4)-beta-glycosidic linkage between N-acetylmuramic acid (MurNAc) and N-acetylglucosamine (GlcNAc) residues in peptidoglycan, from either the reducing or the non-reducing ends of the peptidoglycan chains, with concomitant formation of a 1,6-anhydrobond in the MurNAc residue.</text>
        <dbReference type="EC" id="4.2.2.n1"/>
    </reaction>
</comment>
<protein>
    <recommendedName>
        <fullName evidence="3">peptidoglycan lytic exotransglycosylase</fullName>
        <ecNumber evidence="3">4.2.2.n1</ecNumber>
    </recommendedName>
</protein>
<dbReference type="AlphaFoldDB" id="A0A0U5KY82"/>
<dbReference type="PROSITE" id="PS00922">
    <property type="entry name" value="TRANSGLYCOSYLASE"/>
    <property type="match status" value="1"/>
</dbReference>
<evidence type="ECO:0000256" key="2">
    <source>
        <dbReference type="ARBA" id="ARBA00007734"/>
    </source>
</evidence>
<dbReference type="KEGG" id="ege:EM595_0658"/>
<evidence type="ECO:0000313" key="10">
    <source>
        <dbReference type="Proteomes" id="UP000059419"/>
    </source>
</evidence>
<organism evidence="9 10">
    <name type="scientific">Duffyella gerundensis</name>
    <dbReference type="NCBI Taxonomy" id="1619313"/>
    <lineage>
        <taxon>Bacteria</taxon>
        <taxon>Pseudomonadati</taxon>
        <taxon>Pseudomonadota</taxon>
        <taxon>Gammaproteobacteria</taxon>
        <taxon>Enterobacterales</taxon>
        <taxon>Erwiniaceae</taxon>
        <taxon>Duffyella</taxon>
    </lineage>
</organism>
<feature type="domain" description="Lytic transglycosylase superhelical linker" evidence="8">
    <location>
        <begin position="417"/>
        <end position="483"/>
    </location>
</feature>
<dbReference type="PANTHER" id="PTHR37423:SF5">
    <property type="entry name" value="SOLUBLE LYTIC MUREIN TRANSGLYCOSYLASE"/>
    <property type="match status" value="1"/>
</dbReference>
<dbReference type="InterPro" id="IPR008939">
    <property type="entry name" value="Lytic_TGlycosylase_superhlx_U"/>
</dbReference>
<dbReference type="Gene3D" id="1.10.1240.20">
    <property type="entry name" value="Lytic transglycosylase, superhelical linker domain"/>
    <property type="match status" value="1"/>
</dbReference>
<evidence type="ECO:0000313" key="9">
    <source>
        <dbReference type="EMBL" id="CUU22894.1"/>
    </source>
</evidence>
<dbReference type="GO" id="GO:0000270">
    <property type="term" value="P:peptidoglycan metabolic process"/>
    <property type="evidence" value="ECO:0007669"/>
    <property type="project" value="InterPro"/>
</dbReference>
<dbReference type="GO" id="GO:0042597">
    <property type="term" value="C:periplasmic space"/>
    <property type="evidence" value="ECO:0007669"/>
    <property type="project" value="InterPro"/>
</dbReference>
<dbReference type="InterPro" id="IPR023346">
    <property type="entry name" value="Lysozyme-like_dom_sf"/>
</dbReference>
<evidence type="ECO:0000256" key="6">
    <source>
        <dbReference type="ARBA" id="ARBA00023316"/>
    </source>
</evidence>
<keyword evidence="9" id="KW-0326">Glycosidase</keyword>
<keyword evidence="4" id="KW-0732">Signal</keyword>
<dbReference type="Proteomes" id="UP000059419">
    <property type="component" value="Chromosome 1"/>
</dbReference>
<dbReference type="EC" id="4.2.2.n1" evidence="3"/>
<dbReference type="GO" id="GO:0071555">
    <property type="term" value="P:cell wall organization"/>
    <property type="evidence" value="ECO:0007669"/>
    <property type="project" value="UniProtKB-KW"/>
</dbReference>
<comment type="similarity">
    <text evidence="2">Belongs to the transglycosylase Slt family.</text>
</comment>
<dbReference type="GO" id="GO:0016020">
    <property type="term" value="C:membrane"/>
    <property type="evidence" value="ECO:0007669"/>
    <property type="project" value="InterPro"/>
</dbReference>
<keyword evidence="10" id="KW-1185">Reference proteome</keyword>
<accession>A0A0U5KY82</accession>
<keyword evidence="6" id="KW-0961">Cell wall biogenesis/degradation</keyword>
<feature type="domain" description="Transglycosylase SLT" evidence="7">
    <location>
        <begin position="495"/>
        <end position="607"/>
    </location>
</feature>
<reference evidence="10" key="1">
    <citation type="submission" date="2015-11" db="EMBL/GenBank/DDBJ databases">
        <authorList>
            <person name="Blom J."/>
        </authorList>
    </citation>
    <scope>NUCLEOTIDE SEQUENCE [LARGE SCALE GENOMIC DNA]</scope>
</reference>
<name>A0A0U5KY82_9GAMM</name>
<dbReference type="PATRIC" id="fig|1619313.3.peg.687"/>
<evidence type="ECO:0000256" key="4">
    <source>
        <dbReference type="ARBA" id="ARBA00022729"/>
    </source>
</evidence>
<dbReference type="InterPro" id="IPR037061">
    <property type="entry name" value="Lytic_TGlycoase_superhlx_L_sf"/>
</dbReference>